<dbReference type="OrthoDB" id="9093108at2"/>
<gene>
    <name evidence="1" type="ORF">BG60_35745</name>
</gene>
<protein>
    <submittedName>
        <fullName evidence="1">Uncharacterized protein</fullName>
    </submittedName>
</protein>
<sequence length="257" mass="26978">MNASAPSSIAATLPAPAVASVTRFLINGKIVVGSNSLKRVGYLGDAIEVDTLSEDGNTTVEKRMRHGIVKVPLSGAVASAPTELAQNLNSLYFNPALLSATATWKSGAAYLRYQQLEMGDCYTVIDYAAATTGSLPTPVASNTTIAVLMLKGGIYSSADAKTYKSTDGVVGVVNGVNMFVASAARPNLTTTEYRIYFELNGNVYDGSLIKANTDVGGNSYPVASSTATSGYVLNYSQNYRILFNQAAVDSIHAALTF</sequence>
<name>A0A656Q8F8_9BURK</name>
<organism evidence="1 2">
    <name type="scientific">Caballeronia zhejiangensis</name>
    <dbReference type="NCBI Taxonomy" id="871203"/>
    <lineage>
        <taxon>Bacteria</taxon>
        <taxon>Pseudomonadati</taxon>
        <taxon>Pseudomonadota</taxon>
        <taxon>Betaproteobacteria</taxon>
        <taxon>Burkholderiales</taxon>
        <taxon>Burkholderiaceae</taxon>
        <taxon>Caballeronia</taxon>
    </lineage>
</organism>
<evidence type="ECO:0000313" key="2">
    <source>
        <dbReference type="Proteomes" id="UP000027451"/>
    </source>
</evidence>
<dbReference type="AlphaFoldDB" id="A0A656Q8F8"/>
<dbReference type="RefSeq" id="WP_008348838.1">
    <property type="nucleotide sequence ID" value="NZ_JSBM01000093.1"/>
</dbReference>
<keyword evidence="2" id="KW-1185">Reference proteome</keyword>
<dbReference type="Proteomes" id="UP000027451">
    <property type="component" value="Unassembled WGS sequence"/>
</dbReference>
<accession>A0A656Q8F8</accession>
<proteinExistence type="predicted"/>
<reference evidence="1 2" key="1">
    <citation type="submission" date="2014-03" db="EMBL/GenBank/DDBJ databases">
        <title>Draft Genome Sequences of Four Burkholderia Strains.</title>
        <authorList>
            <person name="Liu X.Y."/>
            <person name="Li C.X."/>
            <person name="Xu J.H."/>
        </authorList>
    </citation>
    <scope>NUCLEOTIDE SEQUENCE [LARGE SCALE GENOMIC DNA]</scope>
    <source>
        <strain evidence="1 2">OP-1</strain>
    </source>
</reference>
<evidence type="ECO:0000313" key="1">
    <source>
        <dbReference type="EMBL" id="KDR24688.1"/>
    </source>
</evidence>
<comment type="caution">
    <text evidence="1">The sequence shown here is derived from an EMBL/GenBank/DDBJ whole genome shotgun (WGS) entry which is preliminary data.</text>
</comment>
<dbReference type="EMBL" id="JFHD01000074">
    <property type="protein sequence ID" value="KDR24688.1"/>
    <property type="molecule type" value="Genomic_DNA"/>
</dbReference>